<evidence type="ECO:0000313" key="2">
    <source>
        <dbReference type="EMBL" id="KAF9794506.1"/>
    </source>
</evidence>
<comment type="caution">
    <text evidence="2">The sequence shown here is derived from an EMBL/GenBank/DDBJ whole genome shotgun (WGS) entry which is preliminary data.</text>
</comment>
<protein>
    <recommendedName>
        <fullName evidence="4">Retrotransposon gag domain-containing protein</fullName>
    </recommendedName>
</protein>
<dbReference type="Proteomes" id="UP000639403">
    <property type="component" value="Unassembled WGS sequence"/>
</dbReference>
<reference evidence="2" key="2">
    <citation type="journal article" name="Front. Microbiol.">
        <title>Degradative Capacity of Two Strains of Rhodonia placenta: From Phenotype to Genotype.</title>
        <authorList>
            <person name="Kolle M."/>
            <person name="Horta M.A.C."/>
            <person name="Nowrousian M."/>
            <person name="Ohm R.A."/>
            <person name="Benz J.P."/>
            <person name="Pilgard A."/>
        </authorList>
    </citation>
    <scope>NUCLEOTIDE SEQUENCE</scope>
    <source>
        <strain evidence="2">FPRL280</strain>
    </source>
</reference>
<gene>
    <name evidence="2" type="ORF">IEO21_11187</name>
</gene>
<proteinExistence type="predicted"/>
<feature type="region of interest" description="Disordered" evidence="1">
    <location>
        <begin position="1"/>
        <end position="101"/>
    </location>
</feature>
<name>A0A8H7NR73_9APHY</name>
<sequence>MSNPWEDPNMPQDGPSVPRDHLMRSPNRSPPRPRSRRSPPRLAQPQPTYPQTPPPVTRQAPPPPPPPNALAIALSQIATVLQNQQQGGGRKPVVNKPKDFDGDKEVHEKWKMEMRLFLADHQINDDNRRCNIIVSYLRGPKVDTFVRILYLNDCIGRVWQVSSTALWQILDEHYIDASLKEKAQQKIKYIRQGNRLADEYIVDFEDLASQAGYTLGDDVTSWCGV</sequence>
<dbReference type="EMBL" id="JADOXO010001676">
    <property type="protein sequence ID" value="KAF9794506.1"/>
    <property type="molecule type" value="Genomic_DNA"/>
</dbReference>
<evidence type="ECO:0000313" key="3">
    <source>
        <dbReference type="Proteomes" id="UP000639403"/>
    </source>
</evidence>
<evidence type="ECO:0008006" key="4">
    <source>
        <dbReference type="Google" id="ProtNLM"/>
    </source>
</evidence>
<organism evidence="2 3">
    <name type="scientific">Rhodonia placenta</name>
    <dbReference type="NCBI Taxonomy" id="104341"/>
    <lineage>
        <taxon>Eukaryota</taxon>
        <taxon>Fungi</taxon>
        <taxon>Dikarya</taxon>
        <taxon>Basidiomycota</taxon>
        <taxon>Agaricomycotina</taxon>
        <taxon>Agaricomycetes</taxon>
        <taxon>Polyporales</taxon>
        <taxon>Adustoporiaceae</taxon>
        <taxon>Rhodonia</taxon>
    </lineage>
</organism>
<accession>A0A8H7NR73</accession>
<dbReference type="AlphaFoldDB" id="A0A8H7NR73"/>
<feature type="compositionally biased region" description="Polar residues" evidence="1">
    <location>
        <begin position="76"/>
        <end position="85"/>
    </location>
</feature>
<reference evidence="2" key="1">
    <citation type="submission" date="2020-11" db="EMBL/GenBank/DDBJ databases">
        <authorList>
            <person name="Koelle M."/>
            <person name="Horta M.A.C."/>
            <person name="Nowrousian M."/>
            <person name="Ohm R.A."/>
            <person name="Benz P."/>
            <person name="Pilgard A."/>
        </authorList>
    </citation>
    <scope>NUCLEOTIDE SEQUENCE</scope>
    <source>
        <strain evidence="2">FPRL280</strain>
    </source>
</reference>
<evidence type="ECO:0000256" key="1">
    <source>
        <dbReference type="SAM" id="MobiDB-lite"/>
    </source>
</evidence>
<feature type="compositionally biased region" description="Pro residues" evidence="1">
    <location>
        <begin position="47"/>
        <end position="68"/>
    </location>
</feature>